<reference evidence="8" key="1">
    <citation type="submission" date="2016-02" db="EMBL/GenBank/DDBJ databases">
        <title>Draft Genome Sequence of Sporotomaculum syntrophicum Strain FB, a Syntrophic Benzoate Degrader.</title>
        <authorList>
            <person name="Nobu M.K."/>
            <person name="Narihiro T."/>
            <person name="Qiu Y.-L."/>
            <person name="Ohashi A."/>
            <person name="Liu W.-T."/>
            <person name="Yuji S."/>
        </authorList>
    </citation>
    <scope>NUCLEOTIDE SEQUENCE</scope>
    <source>
        <strain evidence="8">FB</strain>
    </source>
</reference>
<name>A0A9D2WSL8_9FIRM</name>
<dbReference type="RefSeq" id="WP_161820758.1">
    <property type="nucleotide sequence ID" value="NZ_LSRS01000001.1"/>
</dbReference>
<protein>
    <recommendedName>
        <fullName evidence="6">Glycolate oxidase iron-sulfur subunit</fullName>
        <ecNumber evidence="6">1.1.99.14</ecNumber>
    </recommendedName>
</protein>
<evidence type="ECO:0000256" key="4">
    <source>
        <dbReference type="ARBA" id="ARBA00023004"/>
    </source>
</evidence>
<dbReference type="GO" id="GO:0046872">
    <property type="term" value="F:metal ion binding"/>
    <property type="evidence" value="ECO:0007669"/>
    <property type="project" value="UniProtKB-UniRule"/>
</dbReference>
<dbReference type="SUPFAM" id="SSF46548">
    <property type="entry name" value="alpha-helical ferredoxin"/>
    <property type="match status" value="1"/>
</dbReference>
<evidence type="ECO:0000256" key="1">
    <source>
        <dbReference type="ARBA" id="ARBA00022485"/>
    </source>
</evidence>
<keyword evidence="6" id="KW-0249">Electron transport</keyword>
<gene>
    <name evidence="8" type="primary">glpC_1</name>
    <name evidence="8" type="ORF">SPSYN_00337</name>
</gene>
<evidence type="ECO:0000313" key="9">
    <source>
        <dbReference type="Proteomes" id="UP000798488"/>
    </source>
</evidence>
<dbReference type="Gene3D" id="1.10.1060.10">
    <property type="entry name" value="Alpha-helical ferredoxin"/>
    <property type="match status" value="1"/>
</dbReference>
<keyword evidence="4 6" id="KW-0408">Iron</keyword>
<keyword evidence="3" id="KW-0677">Repeat</keyword>
<accession>A0A9D2WSL8</accession>
<evidence type="ECO:0000313" key="8">
    <source>
        <dbReference type="EMBL" id="KAF1086618.1"/>
    </source>
</evidence>
<dbReference type="PIRSF" id="PIRSF000139">
    <property type="entry name" value="Glc_ox_4Fe-4S"/>
    <property type="match status" value="1"/>
</dbReference>
<comment type="caution">
    <text evidence="8">The sequence shown here is derived from an EMBL/GenBank/DDBJ whole genome shotgun (WGS) entry which is preliminary data.</text>
</comment>
<dbReference type="InterPro" id="IPR009051">
    <property type="entry name" value="Helical_ferredxn"/>
</dbReference>
<evidence type="ECO:0000256" key="6">
    <source>
        <dbReference type="PIRNR" id="PIRNR000139"/>
    </source>
</evidence>
<proteinExistence type="predicted"/>
<dbReference type="EC" id="1.1.99.14" evidence="6"/>
<keyword evidence="6" id="KW-0813">Transport</keyword>
<feature type="domain" description="4Fe-4S ferredoxin-type" evidence="7">
    <location>
        <begin position="70"/>
        <end position="99"/>
    </location>
</feature>
<comment type="catalytic activity">
    <reaction evidence="6">
        <text>(R)-lactate + A = pyruvate + AH2</text>
        <dbReference type="Rhea" id="RHEA:15089"/>
        <dbReference type="ChEBI" id="CHEBI:13193"/>
        <dbReference type="ChEBI" id="CHEBI:15361"/>
        <dbReference type="ChEBI" id="CHEBI:16004"/>
        <dbReference type="ChEBI" id="CHEBI:17499"/>
    </reaction>
</comment>
<dbReference type="InterPro" id="IPR017900">
    <property type="entry name" value="4Fe4S_Fe_S_CS"/>
</dbReference>
<dbReference type="InterPro" id="IPR017896">
    <property type="entry name" value="4Fe4S_Fe-S-bd"/>
</dbReference>
<dbReference type="InterPro" id="IPR004017">
    <property type="entry name" value="Cys_rich_dom"/>
</dbReference>
<dbReference type="Pfam" id="PF13183">
    <property type="entry name" value="Fer4_8"/>
    <property type="match status" value="1"/>
</dbReference>
<feature type="domain" description="4Fe-4S ferredoxin-type" evidence="7">
    <location>
        <begin position="18"/>
        <end position="49"/>
    </location>
</feature>
<dbReference type="PROSITE" id="PS51379">
    <property type="entry name" value="4FE4S_FER_2"/>
    <property type="match status" value="2"/>
</dbReference>
<dbReference type="GO" id="GO:0051539">
    <property type="term" value="F:4 iron, 4 sulfur cluster binding"/>
    <property type="evidence" value="ECO:0007669"/>
    <property type="project" value="UniProtKB-UniRule"/>
</dbReference>
<dbReference type="AlphaFoldDB" id="A0A9D2WSL8"/>
<comment type="catalytic activity">
    <reaction evidence="6">
        <text>glycolate + A = glyoxylate + AH2</text>
        <dbReference type="Rhea" id="RHEA:21264"/>
        <dbReference type="ChEBI" id="CHEBI:13193"/>
        <dbReference type="ChEBI" id="CHEBI:17499"/>
        <dbReference type="ChEBI" id="CHEBI:29805"/>
        <dbReference type="ChEBI" id="CHEBI:36655"/>
        <dbReference type="EC" id="1.1.99.14"/>
    </reaction>
</comment>
<evidence type="ECO:0000256" key="2">
    <source>
        <dbReference type="ARBA" id="ARBA00022723"/>
    </source>
</evidence>
<dbReference type="EMBL" id="LSRS01000001">
    <property type="protein sequence ID" value="KAF1086618.1"/>
    <property type="molecule type" value="Genomic_DNA"/>
</dbReference>
<dbReference type="Proteomes" id="UP000798488">
    <property type="component" value="Unassembled WGS sequence"/>
</dbReference>
<keyword evidence="5 6" id="KW-0411">Iron-sulfur</keyword>
<dbReference type="OrthoDB" id="9794954at2"/>
<keyword evidence="2 6" id="KW-0479">Metal-binding</keyword>
<keyword evidence="9" id="KW-1185">Reference proteome</keyword>
<evidence type="ECO:0000256" key="5">
    <source>
        <dbReference type="ARBA" id="ARBA00023014"/>
    </source>
</evidence>
<comment type="function">
    <text evidence="6">Component of a complex that catalyzes the oxidation of glycolate to glyoxylate.</text>
</comment>
<dbReference type="Pfam" id="PF02754">
    <property type="entry name" value="CCG"/>
    <property type="match status" value="2"/>
</dbReference>
<sequence length="420" mass="46322">MCPENCNQLDNLKTAQTTVTDNDLVDLCSRCGKCRSVCPVFTELRAEPYVARGKVQLYKALLNGTLEATEKYRELISFCLLCGRCTENCPNGVATEQIVLRARSKLVDSSGLPFIKRNVFQHLLKDNGRLNRLAGWLSISQRWGLRSLVRKTGLLPSPLKNIEQLMPDLAAKPLRSQLPGVLNPPGRVKIKVGYFTGCLSQYVFTATGKNVARVLCQSGAQVVIPEQYCCGMPALSAGDKANSAALARINVAAFQSAAVEVLITDCATCGSTWQKWYPELLGEELPFKVMDISQFLAQWSGLYTQRLSGQASALVTYHDPCHLARHMRVREEPRVLLRSIPGVEMVEMQESDSCCGASGSFQLEHQELSTRIGERKIEHILATGARVVATGCPSCRLQLARLLQVRDADIAVVHPIDLFK</sequence>
<comment type="cofactor">
    <cofactor evidence="6">
        <name>[4Fe-4S] cluster</name>
        <dbReference type="ChEBI" id="CHEBI:49883"/>
    </cofactor>
    <text evidence="6">Binds 2 [4Fe-4S] clusters.</text>
</comment>
<dbReference type="GO" id="GO:0019154">
    <property type="term" value="F:glycolate dehydrogenase activity"/>
    <property type="evidence" value="ECO:0007669"/>
    <property type="project" value="UniProtKB-EC"/>
</dbReference>
<dbReference type="PANTHER" id="PTHR32479">
    <property type="entry name" value="GLYCOLATE OXIDASE IRON-SULFUR SUBUNIT"/>
    <property type="match status" value="1"/>
</dbReference>
<dbReference type="PANTHER" id="PTHR32479:SF17">
    <property type="entry name" value="GLYCOLATE OXIDASE IRON-SULFUR SUBUNIT"/>
    <property type="match status" value="1"/>
</dbReference>
<dbReference type="PROSITE" id="PS00198">
    <property type="entry name" value="4FE4S_FER_1"/>
    <property type="match status" value="2"/>
</dbReference>
<evidence type="ECO:0000256" key="3">
    <source>
        <dbReference type="ARBA" id="ARBA00022737"/>
    </source>
</evidence>
<evidence type="ECO:0000259" key="7">
    <source>
        <dbReference type="PROSITE" id="PS51379"/>
    </source>
</evidence>
<keyword evidence="1 6" id="KW-0004">4Fe-4S</keyword>
<dbReference type="InterPro" id="IPR012257">
    <property type="entry name" value="Glc_ox_4Fe-4S"/>
</dbReference>
<organism evidence="8 9">
    <name type="scientific">Sporotomaculum syntrophicum</name>
    <dbReference type="NCBI Taxonomy" id="182264"/>
    <lineage>
        <taxon>Bacteria</taxon>
        <taxon>Bacillati</taxon>
        <taxon>Bacillota</taxon>
        <taxon>Clostridia</taxon>
        <taxon>Eubacteriales</taxon>
        <taxon>Desulfallaceae</taxon>
        <taxon>Sporotomaculum</taxon>
    </lineage>
</organism>